<dbReference type="Proteomes" id="UP000217199">
    <property type="component" value="Unassembled WGS sequence"/>
</dbReference>
<dbReference type="GO" id="GO:0016705">
    <property type="term" value="F:oxidoreductase activity, acting on paired donors, with incorporation or reduction of molecular oxygen"/>
    <property type="evidence" value="ECO:0007669"/>
    <property type="project" value="InterPro"/>
</dbReference>
<dbReference type="InterPro" id="IPR050121">
    <property type="entry name" value="Cytochrome_P450_monoxygenase"/>
</dbReference>
<evidence type="ECO:0000256" key="2">
    <source>
        <dbReference type="ARBA" id="ARBA00005179"/>
    </source>
</evidence>
<dbReference type="SUPFAM" id="SSF48264">
    <property type="entry name" value="Cytochrome P450"/>
    <property type="match status" value="1"/>
</dbReference>
<dbReference type="PROSITE" id="PS00086">
    <property type="entry name" value="CYTOCHROME_P450"/>
    <property type="match status" value="1"/>
</dbReference>
<evidence type="ECO:0000256" key="6">
    <source>
        <dbReference type="ARBA" id="ARBA00023002"/>
    </source>
</evidence>
<feature type="binding site" description="axial binding residue" evidence="9">
    <location>
        <position position="482"/>
    </location>
    <ligand>
        <name>heme</name>
        <dbReference type="ChEBI" id="CHEBI:30413"/>
    </ligand>
    <ligandPart>
        <name>Fe</name>
        <dbReference type="ChEBI" id="CHEBI:18248"/>
    </ligandPart>
</feature>
<dbReference type="STRING" id="2282107.A0A286UE94"/>
<evidence type="ECO:0000313" key="11">
    <source>
        <dbReference type="EMBL" id="PAV17942.1"/>
    </source>
</evidence>
<dbReference type="Gene3D" id="1.10.630.10">
    <property type="entry name" value="Cytochrome P450"/>
    <property type="match status" value="1"/>
</dbReference>
<dbReference type="PRINTS" id="PR00463">
    <property type="entry name" value="EP450I"/>
</dbReference>
<comment type="pathway">
    <text evidence="2">Secondary metabolite biosynthesis.</text>
</comment>
<keyword evidence="8 10" id="KW-0503">Monooxygenase</keyword>
<evidence type="ECO:0000256" key="1">
    <source>
        <dbReference type="ARBA" id="ARBA00001971"/>
    </source>
</evidence>
<proteinExistence type="inferred from homology"/>
<dbReference type="PANTHER" id="PTHR24305:SF166">
    <property type="entry name" value="CYTOCHROME P450 12A4, MITOCHONDRIAL-RELATED"/>
    <property type="match status" value="1"/>
</dbReference>
<keyword evidence="7 9" id="KW-0408">Iron</keyword>
<name>A0A286UE94_9AGAM</name>
<protein>
    <submittedName>
        <fullName evidence="11">Cytochrome P450</fullName>
    </submittedName>
</protein>
<keyword evidence="5 9" id="KW-0479">Metal-binding</keyword>
<dbReference type="GO" id="GO:0005506">
    <property type="term" value="F:iron ion binding"/>
    <property type="evidence" value="ECO:0007669"/>
    <property type="project" value="InterPro"/>
</dbReference>
<dbReference type="InParanoid" id="A0A286UE94"/>
<dbReference type="InterPro" id="IPR002401">
    <property type="entry name" value="Cyt_P450_E_grp-I"/>
</dbReference>
<dbReference type="CDD" id="cd11069">
    <property type="entry name" value="CYP_FUM15-like"/>
    <property type="match status" value="1"/>
</dbReference>
<evidence type="ECO:0000256" key="4">
    <source>
        <dbReference type="ARBA" id="ARBA00022617"/>
    </source>
</evidence>
<evidence type="ECO:0000256" key="7">
    <source>
        <dbReference type="ARBA" id="ARBA00023004"/>
    </source>
</evidence>
<dbReference type="Pfam" id="PF00067">
    <property type="entry name" value="p450"/>
    <property type="match status" value="1"/>
</dbReference>
<evidence type="ECO:0000256" key="9">
    <source>
        <dbReference type="PIRSR" id="PIRSR602401-1"/>
    </source>
</evidence>
<dbReference type="AlphaFoldDB" id="A0A286UE94"/>
<dbReference type="PRINTS" id="PR00385">
    <property type="entry name" value="P450"/>
</dbReference>
<comment type="similarity">
    <text evidence="3 10">Belongs to the cytochrome P450 family.</text>
</comment>
<evidence type="ECO:0000256" key="8">
    <source>
        <dbReference type="ARBA" id="ARBA00023033"/>
    </source>
</evidence>
<keyword evidence="12" id="KW-1185">Reference proteome</keyword>
<dbReference type="InterPro" id="IPR017972">
    <property type="entry name" value="Cyt_P450_CS"/>
</dbReference>
<reference evidence="11 12" key="1">
    <citation type="journal article" date="2017" name="Mol. Ecol.">
        <title>Comparative and population genomic landscape of Phellinus noxius: A hypervariable fungus causing root rot in trees.</title>
        <authorList>
            <person name="Chung C.L."/>
            <person name="Lee T.J."/>
            <person name="Akiba M."/>
            <person name="Lee H.H."/>
            <person name="Kuo T.H."/>
            <person name="Liu D."/>
            <person name="Ke H.M."/>
            <person name="Yokoi T."/>
            <person name="Roa M.B."/>
            <person name="Lu M.J."/>
            <person name="Chang Y.Y."/>
            <person name="Ann P.J."/>
            <person name="Tsai J.N."/>
            <person name="Chen C.Y."/>
            <person name="Tzean S.S."/>
            <person name="Ota Y."/>
            <person name="Hattori T."/>
            <person name="Sahashi N."/>
            <person name="Liou R.F."/>
            <person name="Kikuchi T."/>
            <person name="Tsai I.J."/>
        </authorList>
    </citation>
    <scope>NUCLEOTIDE SEQUENCE [LARGE SCALE GENOMIC DNA]</scope>
    <source>
        <strain evidence="11 12">FFPRI411160</strain>
    </source>
</reference>
<evidence type="ECO:0000256" key="10">
    <source>
        <dbReference type="RuleBase" id="RU000461"/>
    </source>
</evidence>
<evidence type="ECO:0000256" key="5">
    <source>
        <dbReference type="ARBA" id="ARBA00022723"/>
    </source>
</evidence>
<accession>A0A286UE94</accession>
<evidence type="ECO:0000256" key="3">
    <source>
        <dbReference type="ARBA" id="ARBA00010617"/>
    </source>
</evidence>
<dbReference type="GO" id="GO:0020037">
    <property type="term" value="F:heme binding"/>
    <property type="evidence" value="ECO:0007669"/>
    <property type="project" value="InterPro"/>
</dbReference>
<organism evidence="11 12">
    <name type="scientific">Pyrrhoderma noxium</name>
    <dbReference type="NCBI Taxonomy" id="2282107"/>
    <lineage>
        <taxon>Eukaryota</taxon>
        <taxon>Fungi</taxon>
        <taxon>Dikarya</taxon>
        <taxon>Basidiomycota</taxon>
        <taxon>Agaricomycotina</taxon>
        <taxon>Agaricomycetes</taxon>
        <taxon>Hymenochaetales</taxon>
        <taxon>Hymenochaetaceae</taxon>
        <taxon>Pyrrhoderma</taxon>
    </lineage>
</organism>
<dbReference type="PANTHER" id="PTHR24305">
    <property type="entry name" value="CYTOCHROME P450"/>
    <property type="match status" value="1"/>
</dbReference>
<comment type="caution">
    <text evidence="11">The sequence shown here is derived from an EMBL/GenBank/DDBJ whole genome shotgun (WGS) entry which is preliminary data.</text>
</comment>
<comment type="cofactor">
    <cofactor evidence="1 9">
        <name>heme</name>
        <dbReference type="ChEBI" id="CHEBI:30413"/>
    </cofactor>
</comment>
<keyword evidence="4 9" id="KW-0349">Heme</keyword>
<keyword evidence="6 10" id="KW-0560">Oxidoreductase</keyword>
<sequence length="540" mass="61221">MLVELARLASFVILLPCLYLVLAIIKRLSYPLFSPLRDLPGPKSFNVFLGVLKDLKVKDIERYFETYGKVMKWPVFLYEEALVTTDTRAIGHILSHSYEYQRPERGRFLLSELLGNGILVTEGDHHKKQRRAMNPSFGPSTIRALTPIFFQKANQLRDIWTAELLTKGPQTMDVLSWISRATLDIIGLAGFDYRFDALTEGEETNELSKAFSTLFRGANTVKRQFRILDLLRSTFPVARYLPSSRPPEFVLAKETMNRIGRELLHKRKVGGQGDKEKGTALPESVKHDLRGRDLLSVLVKANMDVSLPDNQRLSDEEVLSQVPTFLIAGHETTSNELSWCLLTLAQYPNIQKRLREELLTIPSDEPTMDELNALPFLDAVVRETMRLHGVVPFTNRKSMQDDVIPFAEPFVDKKGVVRTELRIKKGQLVFLPASGINKDKTLWGQDAYSFNPDRWFNLPEAVNSIPGVWGHLMTFHGGAKSCIGYRFAIIEMKALLFALIRKFTFTLSIPIEEFEEPAFGISRPVLKGSKPCLPLDISLA</sequence>
<dbReference type="InterPro" id="IPR001128">
    <property type="entry name" value="Cyt_P450"/>
</dbReference>
<evidence type="ECO:0000313" key="12">
    <source>
        <dbReference type="Proteomes" id="UP000217199"/>
    </source>
</evidence>
<dbReference type="InterPro" id="IPR036396">
    <property type="entry name" value="Cyt_P450_sf"/>
</dbReference>
<dbReference type="EMBL" id="NBII01000006">
    <property type="protein sequence ID" value="PAV17942.1"/>
    <property type="molecule type" value="Genomic_DNA"/>
</dbReference>
<dbReference type="OrthoDB" id="1470350at2759"/>
<gene>
    <name evidence="11" type="ORF">PNOK_0642800</name>
</gene>
<dbReference type="GO" id="GO:0004497">
    <property type="term" value="F:monooxygenase activity"/>
    <property type="evidence" value="ECO:0007669"/>
    <property type="project" value="UniProtKB-KW"/>
</dbReference>